<dbReference type="EMBL" id="QQBB01000002">
    <property type="protein sequence ID" value="RDI60873.1"/>
    <property type="molecule type" value="Genomic_DNA"/>
</dbReference>
<evidence type="ECO:0000313" key="3">
    <source>
        <dbReference type="Proteomes" id="UP000254925"/>
    </source>
</evidence>
<dbReference type="AlphaFoldDB" id="A0A370HQP9"/>
<feature type="transmembrane region" description="Helical" evidence="1">
    <location>
        <begin position="7"/>
        <end position="25"/>
    </location>
</feature>
<proteinExistence type="predicted"/>
<accession>A0A370HQP9</accession>
<evidence type="ECO:0000313" key="2">
    <source>
        <dbReference type="EMBL" id="RDI60873.1"/>
    </source>
</evidence>
<organism evidence="2 3">
    <name type="scientific">Microvirga subterranea</name>
    <dbReference type="NCBI Taxonomy" id="186651"/>
    <lineage>
        <taxon>Bacteria</taxon>
        <taxon>Pseudomonadati</taxon>
        <taxon>Pseudomonadota</taxon>
        <taxon>Alphaproteobacteria</taxon>
        <taxon>Hyphomicrobiales</taxon>
        <taxon>Methylobacteriaceae</taxon>
        <taxon>Microvirga</taxon>
    </lineage>
</organism>
<dbReference type="RefSeq" id="WP_147282353.1">
    <property type="nucleotide sequence ID" value="NZ_QQBB01000002.1"/>
</dbReference>
<name>A0A370HQP9_9HYPH</name>
<keyword evidence="1" id="KW-1133">Transmembrane helix</keyword>
<protein>
    <submittedName>
        <fullName evidence="2">Uncharacterized protein</fullName>
    </submittedName>
</protein>
<comment type="caution">
    <text evidence="2">The sequence shown here is derived from an EMBL/GenBank/DDBJ whole genome shotgun (WGS) entry which is preliminary data.</text>
</comment>
<gene>
    <name evidence="2" type="ORF">DES45_102261</name>
</gene>
<evidence type="ECO:0000256" key="1">
    <source>
        <dbReference type="SAM" id="Phobius"/>
    </source>
</evidence>
<keyword evidence="3" id="KW-1185">Reference proteome</keyword>
<keyword evidence="1" id="KW-0812">Transmembrane</keyword>
<dbReference type="Proteomes" id="UP000254925">
    <property type="component" value="Unassembled WGS sequence"/>
</dbReference>
<keyword evidence="1" id="KW-0472">Membrane</keyword>
<sequence>MKIKDQWPAITFVVAIVVLTLIILITDANAWCGSDPAPACARNWVSSVGTVIVAIAAACFAYGQWQASSRQVYLPRLERKLQIALEVKAIIVSHLASLGRFKDLFDRMIVYSEETNLKEINYGLVYATRDLCETVVKNRDSLSKIHIDEVDRELQSTIIHVYSMILDNTDDLIELRVYTNALIDNKDGNAASNNKSFIDHMSAISPKINVFVGKIDGYKKILRMEGYKVTTIIQNIHSEIRGK</sequence>
<reference evidence="2 3" key="1">
    <citation type="submission" date="2018-07" db="EMBL/GenBank/DDBJ databases">
        <title>Genomic Encyclopedia of Type Strains, Phase IV (KMG-IV): sequencing the most valuable type-strain genomes for metagenomic binning, comparative biology and taxonomic classification.</title>
        <authorList>
            <person name="Goeker M."/>
        </authorList>
    </citation>
    <scope>NUCLEOTIDE SEQUENCE [LARGE SCALE GENOMIC DNA]</scope>
    <source>
        <strain evidence="2 3">DSM 14364</strain>
    </source>
</reference>
<feature type="transmembrane region" description="Helical" evidence="1">
    <location>
        <begin position="45"/>
        <end position="63"/>
    </location>
</feature>